<dbReference type="Gene3D" id="2.60.40.10">
    <property type="entry name" value="Immunoglobulins"/>
    <property type="match status" value="1"/>
</dbReference>
<dbReference type="PANTHER" id="PTHR42715">
    <property type="entry name" value="BETA-GLUCOSIDASE"/>
    <property type="match status" value="1"/>
</dbReference>
<dbReference type="SMART" id="SM01217">
    <property type="entry name" value="Fn3_like"/>
    <property type="match status" value="1"/>
</dbReference>
<keyword evidence="2 4" id="KW-0378">Hydrolase</keyword>
<dbReference type="InterPro" id="IPR036881">
    <property type="entry name" value="Glyco_hydro_3_C_sf"/>
</dbReference>
<evidence type="ECO:0000256" key="4">
    <source>
        <dbReference type="RuleBase" id="RU361161"/>
    </source>
</evidence>
<evidence type="ECO:0000256" key="5">
    <source>
        <dbReference type="SAM" id="MobiDB-lite"/>
    </source>
</evidence>
<dbReference type="Gene3D" id="3.40.50.1700">
    <property type="entry name" value="Glycoside hydrolase family 3 C-terminal domain"/>
    <property type="match status" value="1"/>
</dbReference>
<dbReference type="InterPro" id="IPR036962">
    <property type="entry name" value="Glyco_hydro_3_N_sf"/>
</dbReference>
<dbReference type="InterPro" id="IPR026891">
    <property type="entry name" value="Fn3-like"/>
</dbReference>
<dbReference type="Gene3D" id="2.60.120.260">
    <property type="entry name" value="Galactose-binding domain-like"/>
    <property type="match status" value="1"/>
</dbReference>
<dbReference type="Pfam" id="PF01915">
    <property type="entry name" value="Glyco_hydro_3_C"/>
    <property type="match status" value="1"/>
</dbReference>
<gene>
    <name evidence="7" type="ORF">V1634_29260</name>
</gene>
<evidence type="ECO:0000256" key="2">
    <source>
        <dbReference type="ARBA" id="ARBA00022801"/>
    </source>
</evidence>
<dbReference type="PRINTS" id="PR00133">
    <property type="entry name" value="GLHYDRLASE3"/>
</dbReference>
<reference evidence="7 8" key="1">
    <citation type="submission" date="2024-01" db="EMBL/GenBank/DDBJ databases">
        <title>Genome insights into Plantactinospora veratri sp. nov.</title>
        <authorList>
            <person name="Wang L."/>
        </authorList>
    </citation>
    <scope>NUCLEOTIDE SEQUENCE [LARGE SCALE GENOMIC DNA]</scope>
    <source>
        <strain evidence="7 8">NEAU-FHS4</strain>
    </source>
</reference>
<dbReference type="RefSeq" id="WP_331210958.1">
    <property type="nucleotide sequence ID" value="NZ_JAZGQL010000030.1"/>
</dbReference>
<evidence type="ECO:0000313" key="7">
    <source>
        <dbReference type="EMBL" id="MEE6310935.1"/>
    </source>
</evidence>
<evidence type="ECO:0000313" key="8">
    <source>
        <dbReference type="Proteomes" id="UP001339911"/>
    </source>
</evidence>
<dbReference type="InterPro" id="IPR001764">
    <property type="entry name" value="Glyco_hydro_3_N"/>
</dbReference>
<evidence type="ECO:0000259" key="6">
    <source>
        <dbReference type="SMART" id="SM01217"/>
    </source>
</evidence>
<evidence type="ECO:0000256" key="3">
    <source>
        <dbReference type="ARBA" id="ARBA00023277"/>
    </source>
</evidence>
<sequence length="844" mass="88828">MTVDRRDTAEADGVTAGGVTAGGVTAGGVTAGGADAVADPAEAVLERALAALDLETKVRLLSGQDFWTLPAVPEIGLRSLVMSDGPIGVRGVRWAPDNPSIALPSPTALAATWDPELARQAGRVLGAECRRNEIHLLLAPTVNLHRSPLGGRHFECYSEDPLLSAEIGVGYVTGVQDLGVGATVKHLVANDSETERMTVDVRVSERALRELYLAPFERIVAAGVWAVMAAYNGVNGHTMTEHAGLLRDLLKREWGFDGIVVSDWTAARSTEASANAGLDVVMPAAGDPWGAALVAAVRAGTVAEAEVDDKVRRVLRLAGRVGLLDGVPPAVAPADRPRPPDGAALAHAVAVRSFVLARNDGGLLPLDPGALRRVAVLGALADDARIQGGGSALVVPPHAISPLAGLTAALPDADLDYAVGADPRLRLPAAGGVAWTPITATLRDADGRERYRTELDRATVRWMGDLPDGLPPEDLASIELSAVHTPLRSGTARLAVEGFGVLTLAVDGTELFAGPLYEPSEEPGTVFRATVERRFEIAVRAGEPVEVRLTRRMVDGEHPGFVSFTLGHAEPAVAPDDALLDEAVRIAADADVAVVVVGTTEEVESEGFDRSTLALPGRQDELVRRVAAANPRTVVVVNAGSPVLMPWADEVAAILLTWFPGQEAGVALADVLLGRAEPGGRLPTTWPRRAEDCPALPTTPVDGVLDYTDGIFVGYRGWRAAPLFPFGHGFGYTDWAYESLAVEEGAEGPVAVVTVRNAGHRPGREVVQVYVGPETAEPDRPVRWLAGFAAAEAAPGEAATVRVPLPARTFQAWQPDGWRTLPGRYRVEAARSVADIRLSSPVDI</sequence>
<name>A0ABU7SLY6_9ACTN</name>
<keyword evidence="4" id="KW-0326">Glycosidase</keyword>
<proteinExistence type="inferred from homology"/>
<dbReference type="InterPro" id="IPR050288">
    <property type="entry name" value="Cellulose_deg_GH3"/>
</dbReference>
<feature type="region of interest" description="Disordered" evidence="5">
    <location>
        <begin position="1"/>
        <end position="22"/>
    </location>
</feature>
<keyword evidence="3" id="KW-0119">Carbohydrate metabolism</keyword>
<comment type="caution">
    <text evidence="7">The sequence shown here is derived from an EMBL/GenBank/DDBJ whole genome shotgun (WGS) entry which is preliminary data.</text>
</comment>
<accession>A0ABU7SLY6</accession>
<dbReference type="InterPro" id="IPR017853">
    <property type="entry name" value="GH"/>
</dbReference>
<keyword evidence="8" id="KW-1185">Reference proteome</keyword>
<organism evidence="7 8">
    <name type="scientific">Plantactinospora veratri</name>
    <dbReference type="NCBI Taxonomy" id="1436122"/>
    <lineage>
        <taxon>Bacteria</taxon>
        <taxon>Bacillati</taxon>
        <taxon>Actinomycetota</taxon>
        <taxon>Actinomycetes</taxon>
        <taxon>Micromonosporales</taxon>
        <taxon>Micromonosporaceae</taxon>
        <taxon>Plantactinospora</taxon>
    </lineage>
</organism>
<dbReference type="SUPFAM" id="SSF52279">
    <property type="entry name" value="Beta-D-glucan exohydrolase, C-terminal domain"/>
    <property type="match status" value="1"/>
</dbReference>
<dbReference type="InterPro" id="IPR002772">
    <property type="entry name" value="Glyco_hydro_3_C"/>
</dbReference>
<dbReference type="Pfam" id="PF14310">
    <property type="entry name" value="Fn3-like"/>
    <property type="match status" value="1"/>
</dbReference>
<dbReference type="Proteomes" id="UP001339911">
    <property type="component" value="Unassembled WGS sequence"/>
</dbReference>
<dbReference type="InterPro" id="IPR019800">
    <property type="entry name" value="Glyco_hydro_3_AS"/>
</dbReference>
<comment type="similarity">
    <text evidence="1 4">Belongs to the glycosyl hydrolase 3 family.</text>
</comment>
<dbReference type="PROSITE" id="PS00775">
    <property type="entry name" value="GLYCOSYL_HYDROL_F3"/>
    <property type="match status" value="1"/>
</dbReference>
<dbReference type="PANTHER" id="PTHR42715:SF10">
    <property type="entry name" value="BETA-GLUCOSIDASE"/>
    <property type="match status" value="1"/>
</dbReference>
<dbReference type="Pfam" id="PF00933">
    <property type="entry name" value="Glyco_hydro_3"/>
    <property type="match status" value="1"/>
</dbReference>
<dbReference type="EMBL" id="JAZGQL010000030">
    <property type="protein sequence ID" value="MEE6310935.1"/>
    <property type="molecule type" value="Genomic_DNA"/>
</dbReference>
<feature type="domain" description="Fibronectin type III-like" evidence="6">
    <location>
        <begin position="765"/>
        <end position="833"/>
    </location>
</feature>
<dbReference type="Gene3D" id="3.20.20.300">
    <property type="entry name" value="Glycoside hydrolase, family 3, N-terminal domain"/>
    <property type="match status" value="1"/>
</dbReference>
<protein>
    <submittedName>
        <fullName evidence="7">Glycoside hydrolase family 3 C-terminal domain-containing protein</fullName>
    </submittedName>
</protein>
<dbReference type="InterPro" id="IPR013783">
    <property type="entry name" value="Ig-like_fold"/>
</dbReference>
<dbReference type="GO" id="GO:0016787">
    <property type="term" value="F:hydrolase activity"/>
    <property type="evidence" value="ECO:0007669"/>
    <property type="project" value="UniProtKB-KW"/>
</dbReference>
<evidence type="ECO:0000256" key="1">
    <source>
        <dbReference type="ARBA" id="ARBA00005336"/>
    </source>
</evidence>
<dbReference type="SUPFAM" id="SSF51445">
    <property type="entry name" value="(Trans)glycosidases"/>
    <property type="match status" value="1"/>
</dbReference>